<dbReference type="Proteomes" id="UP000784294">
    <property type="component" value="Unassembled WGS sequence"/>
</dbReference>
<evidence type="ECO:0000256" key="1">
    <source>
        <dbReference type="SAM" id="MobiDB-lite"/>
    </source>
</evidence>
<comment type="caution">
    <text evidence="2">The sequence shown here is derived from an EMBL/GenBank/DDBJ whole genome shotgun (WGS) entry which is preliminary data.</text>
</comment>
<accession>A0A3S4ZP07</accession>
<proteinExistence type="predicted"/>
<feature type="region of interest" description="Disordered" evidence="1">
    <location>
        <begin position="44"/>
        <end position="81"/>
    </location>
</feature>
<reference evidence="2" key="1">
    <citation type="submission" date="2018-11" db="EMBL/GenBank/DDBJ databases">
        <authorList>
            <consortium name="Pathogen Informatics"/>
        </authorList>
    </citation>
    <scope>NUCLEOTIDE SEQUENCE</scope>
</reference>
<feature type="compositionally biased region" description="Gly residues" evidence="1">
    <location>
        <begin position="53"/>
        <end position="64"/>
    </location>
</feature>
<protein>
    <submittedName>
        <fullName evidence="2">Uncharacterized protein</fullName>
    </submittedName>
</protein>
<dbReference type="EMBL" id="CAAALY010003422">
    <property type="protein sequence ID" value="VEL08215.1"/>
    <property type="molecule type" value="Genomic_DNA"/>
</dbReference>
<gene>
    <name evidence="2" type="ORF">PXEA_LOCUS1655</name>
</gene>
<evidence type="ECO:0000313" key="3">
    <source>
        <dbReference type="Proteomes" id="UP000784294"/>
    </source>
</evidence>
<sequence length="155" mass="16356">MTGLIGLNRISCSPNWGPLGSLDEAQLSELLRGAAAALAESAGVPSPNLPGAVGSGGDGAGGGVNEANALAPRTGGENLPVWRDNRASRVRRLRTVEGEEWTERQREAAELMKTAVESPADYGRLLRRLTFDPDCVRNGDKLNACIYVLCPGDDI</sequence>
<evidence type="ECO:0000313" key="2">
    <source>
        <dbReference type="EMBL" id="VEL08215.1"/>
    </source>
</evidence>
<name>A0A3S4ZP07_9PLAT</name>
<organism evidence="2 3">
    <name type="scientific">Protopolystoma xenopodis</name>
    <dbReference type="NCBI Taxonomy" id="117903"/>
    <lineage>
        <taxon>Eukaryota</taxon>
        <taxon>Metazoa</taxon>
        <taxon>Spiralia</taxon>
        <taxon>Lophotrochozoa</taxon>
        <taxon>Platyhelminthes</taxon>
        <taxon>Monogenea</taxon>
        <taxon>Polyopisthocotylea</taxon>
        <taxon>Polystomatidea</taxon>
        <taxon>Polystomatidae</taxon>
        <taxon>Protopolystoma</taxon>
    </lineage>
</organism>
<keyword evidence="3" id="KW-1185">Reference proteome</keyword>
<dbReference type="AlphaFoldDB" id="A0A3S4ZP07"/>